<accession>A0AAP4B819</accession>
<dbReference type="InterPro" id="IPR009057">
    <property type="entry name" value="Homeodomain-like_sf"/>
</dbReference>
<dbReference type="AlphaFoldDB" id="A0AAP4B819"/>
<keyword evidence="1" id="KW-0805">Transcription regulation</keyword>
<dbReference type="PRINTS" id="PR00455">
    <property type="entry name" value="HTHTETR"/>
</dbReference>
<dbReference type="PROSITE" id="PS50977">
    <property type="entry name" value="HTH_TETR_2"/>
    <property type="match status" value="1"/>
</dbReference>
<keyword evidence="2 4" id="KW-0238">DNA-binding</keyword>
<evidence type="ECO:0000256" key="3">
    <source>
        <dbReference type="ARBA" id="ARBA00023163"/>
    </source>
</evidence>
<dbReference type="Pfam" id="PF00440">
    <property type="entry name" value="TetR_N"/>
    <property type="match status" value="1"/>
</dbReference>
<evidence type="ECO:0000313" key="7">
    <source>
        <dbReference type="Proteomes" id="UP001300383"/>
    </source>
</evidence>
<organism evidence="6 7">
    <name type="scientific">Fusibacillus kribbianus</name>
    <dbReference type="NCBI Taxonomy" id="3044208"/>
    <lineage>
        <taxon>Bacteria</taxon>
        <taxon>Bacillati</taxon>
        <taxon>Bacillota</taxon>
        <taxon>Clostridia</taxon>
        <taxon>Lachnospirales</taxon>
        <taxon>Lachnospiraceae</taxon>
        <taxon>Fusibacillus</taxon>
    </lineage>
</organism>
<dbReference type="GO" id="GO:0003677">
    <property type="term" value="F:DNA binding"/>
    <property type="evidence" value="ECO:0007669"/>
    <property type="project" value="UniProtKB-UniRule"/>
</dbReference>
<dbReference type="Proteomes" id="UP001300383">
    <property type="component" value="Unassembled WGS sequence"/>
</dbReference>
<protein>
    <submittedName>
        <fullName evidence="6">TetR/AcrR family transcriptional regulator</fullName>
    </submittedName>
</protein>
<dbReference type="EMBL" id="JASGBQ010000002">
    <property type="protein sequence ID" value="MDI9241325.1"/>
    <property type="molecule type" value="Genomic_DNA"/>
</dbReference>
<dbReference type="SUPFAM" id="SSF46689">
    <property type="entry name" value="Homeodomain-like"/>
    <property type="match status" value="1"/>
</dbReference>
<keyword evidence="3" id="KW-0804">Transcription</keyword>
<dbReference type="RefSeq" id="WP_283229834.1">
    <property type="nucleotide sequence ID" value="NZ_JASGBQ010000002.1"/>
</dbReference>
<reference evidence="6 7" key="1">
    <citation type="submission" date="2023-05" db="EMBL/GenBank/DDBJ databases">
        <title>[ruminococcus] sp. nov., isolated from a pig farm feces dump.</title>
        <authorList>
            <person name="Chang Y.-H."/>
        </authorList>
    </citation>
    <scope>NUCLEOTIDE SEQUENCE [LARGE SCALE GENOMIC DNA]</scope>
    <source>
        <strain evidence="6 7">YH-rum2234</strain>
    </source>
</reference>
<evidence type="ECO:0000313" key="6">
    <source>
        <dbReference type="EMBL" id="MDI9241325.1"/>
    </source>
</evidence>
<evidence type="ECO:0000259" key="5">
    <source>
        <dbReference type="PROSITE" id="PS50977"/>
    </source>
</evidence>
<feature type="domain" description="HTH tetR-type" evidence="5">
    <location>
        <begin position="2"/>
        <end position="62"/>
    </location>
</feature>
<sequence>MADTKERILMTALHLFARDGYEAVSVSSIAGELAMTKGALYKHYKNKRDIFDSIVKRMYQIDAEQARKYQVPEEKAEDRPEAYETISLDSIRSFTAAQYLFWTEDEFASEFRRMLTLEQYRNAEMSELYKSCLTAGPVAYMEDIFRAMIKNGILKEADPGQLALEYYAPLYLLISLADHPGGRDQSLTVLKNHMERFIQCNAAGTRGKDSL</sequence>
<proteinExistence type="predicted"/>
<keyword evidence="7" id="KW-1185">Reference proteome</keyword>
<dbReference type="PANTHER" id="PTHR47506">
    <property type="entry name" value="TRANSCRIPTIONAL REGULATORY PROTEIN"/>
    <property type="match status" value="1"/>
</dbReference>
<dbReference type="Gene3D" id="1.10.357.10">
    <property type="entry name" value="Tetracycline Repressor, domain 2"/>
    <property type="match status" value="1"/>
</dbReference>
<comment type="caution">
    <text evidence="6">The sequence shown here is derived from an EMBL/GenBank/DDBJ whole genome shotgun (WGS) entry which is preliminary data.</text>
</comment>
<gene>
    <name evidence="6" type="ORF">QJ036_02375</name>
</gene>
<name>A0AAP4B819_9FIRM</name>
<dbReference type="PANTHER" id="PTHR47506:SF6">
    <property type="entry name" value="HTH-TYPE TRANSCRIPTIONAL REPRESSOR NEMR"/>
    <property type="match status" value="1"/>
</dbReference>
<dbReference type="InterPro" id="IPR001647">
    <property type="entry name" value="HTH_TetR"/>
</dbReference>
<evidence type="ECO:0000256" key="2">
    <source>
        <dbReference type="ARBA" id="ARBA00023125"/>
    </source>
</evidence>
<evidence type="ECO:0000256" key="4">
    <source>
        <dbReference type="PROSITE-ProRule" id="PRU00335"/>
    </source>
</evidence>
<evidence type="ECO:0000256" key="1">
    <source>
        <dbReference type="ARBA" id="ARBA00023015"/>
    </source>
</evidence>
<feature type="DNA-binding region" description="H-T-H motif" evidence="4">
    <location>
        <begin position="25"/>
        <end position="44"/>
    </location>
</feature>